<evidence type="ECO:0000313" key="2">
    <source>
        <dbReference type="Proteomes" id="UP000553632"/>
    </source>
</evidence>
<comment type="caution">
    <text evidence="1">The sequence shown here is derived from an EMBL/GenBank/DDBJ whole genome shotgun (WGS) entry which is preliminary data.</text>
</comment>
<evidence type="ECO:0000313" key="1">
    <source>
        <dbReference type="EMBL" id="KAF4717459.1"/>
    </source>
</evidence>
<dbReference type="Proteomes" id="UP000553632">
    <property type="component" value="Unassembled WGS sequence"/>
</dbReference>
<accession>A0A7J6R9B9</accession>
<gene>
    <name evidence="1" type="ORF">FOZ63_022700</name>
</gene>
<proteinExistence type="predicted"/>
<reference evidence="1 2" key="1">
    <citation type="submission" date="2020-04" db="EMBL/GenBank/DDBJ databases">
        <title>Perkinsus olseni comparative genomics.</title>
        <authorList>
            <person name="Bogema D.R."/>
        </authorList>
    </citation>
    <scope>NUCLEOTIDE SEQUENCE [LARGE SCALE GENOMIC DNA]</scope>
    <source>
        <strain evidence="1 2">ATCC PRA-207</strain>
    </source>
</reference>
<protein>
    <submittedName>
        <fullName evidence="1">Uncharacterized protein</fullName>
    </submittedName>
</protein>
<keyword evidence="2" id="KW-1185">Reference proteome</keyword>
<dbReference type="EMBL" id="JABANO010027082">
    <property type="protein sequence ID" value="KAF4717459.1"/>
    <property type="molecule type" value="Genomic_DNA"/>
</dbReference>
<dbReference type="InterPro" id="IPR011044">
    <property type="entry name" value="Quino_amine_DH_bsu"/>
</dbReference>
<dbReference type="SUPFAM" id="SSF50969">
    <property type="entry name" value="YVTN repeat-like/Quinoprotein amine dehydrogenase"/>
    <property type="match status" value="1"/>
</dbReference>
<sequence length="345" mass="38462">MAKKLSRRSAMCLHLKALDKACGSWESGLLWTSWSYLGTPRPTLVPLYTVHREGFICGMDSLGQSSVMLSTQPQDGEDIRLMSGHNIDTEEMRVVVDEFEVDRLPASISTDGEILYYPDIDARTNCMVRMSLSSGDCVGVIPAQGGYGAPSDVHCVSNGQLFMYGYGHHKLFRTRLPPLSEYVTQSAQERLRPVEGIKWEAVADLPSDVSDMDVVARDDGKFKLVCVGYDVDTEKEYIHYVDYEGNESVKPHDVVSMCKFVPSYDELVCVAARPLSDEPSWNISLIDVLDMSVVFSVDSLCDIGCDPYVGNYCYLTITEDDLVVVAQQISSDEDAFYEFVVSRLQ</sequence>
<organism evidence="1 2">
    <name type="scientific">Perkinsus olseni</name>
    <name type="common">Perkinsus atlanticus</name>
    <dbReference type="NCBI Taxonomy" id="32597"/>
    <lineage>
        <taxon>Eukaryota</taxon>
        <taxon>Sar</taxon>
        <taxon>Alveolata</taxon>
        <taxon>Perkinsozoa</taxon>
        <taxon>Perkinsea</taxon>
        <taxon>Perkinsida</taxon>
        <taxon>Perkinsidae</taxon>
        <taxon>Perkinsus</taxon>
    </lineage>
</organism>
<dbReference type="AlphaFoldDB" id="A0A7J6R9B9"/>
<name>A0A7J6R9B9_PEROL</name>